<feature type="compositionally biased region" description="Low complexity" evidence="3">
    <location>
        <begin position="960"/>
        <end position="972"/>
    </location>
</feature>
<feature type="compositionally biased region" description="Polar residues" evidence="3">
    <location>
        <begin position="536"/>
        <end position="545"/>
    </location>
</feature>
<dbReference type="VEuPathDB" id="VectorBase:CSON001313"/>
<protein>
    <submittedName>
        <fullName evidence="5">CSON001313 protein</fullName>
    </submittedName>
</protein>
<sequence length="1740" mass="194630">MSSLASISYTDGDVVWVRLSNSWWPGEVVDESKLPEGLLASLKRQPIAVVRFFQESTFEYVYSIDKICLYNNQRKHNFIKKGLEGFRAKKKFMETFPEDVAIAEKMVNGDPDIINSEEFQPTSKSKKDTWNDIFVDPNKKQKTPKKDNSETPGQITYHRNSDHEVRILEQANAIATTPTSNQYKCRVCTFSTNRMNVFILHNKTHTKEELASPKSTHMKIVPKSKTVQKSIETPKPGRTIQKSLRELKKTPIIDDFVDEFLNETYSDKKTSKKKRRGKKTTPAKATTEQVSEKKSQIKEKPDEKVEEEDNKINTEIRKELLADWSDEDVGTEEKPLTVEPKDESTNSIDSIDKDNTKALDILKKDEKSDRDLNSSTSPVKCRNIPKKRDFVFDDVKNDEKHKREVEKQLEIEKKINEKLEKEKEREEKRKLQEEKRKQQLEEKRKAKEEKRRQYELKKQEEEAKRQEEIEKQQAEEQRKFEEKEKRIKDEKAKIEVKKKMKGDFDLLMEQLEETPPPVRVSKRNKNKMSEPISKPQKIQSPTPESNKSEQRKSRRNVTEAIKKSEEPEIGEDDALAQEMEELLKETAVPNIVKDLEKTGDRKLPPKERGKRIFKESKNLIDGANQKVLSPTKAVTESDLIIAEALTQMQHFSPSKSPPAKSRQTNDNEIPETLINFDTPQKSISSPTGLEISSNSITSGTTSSIPNPRKRHLRALEEKCQEMQQQQEQQKDDENAERKIELLTKRQRIIHETQIKLAESPTKTESRLPKKRKSEYQSEFESVVNKKMEEDRKVSAIPEKKIARSSSRTLSSNKKADDTLFDIDNMEIVFDNDPISSKRGSELIKVGQTVALSPVRVTKNVTTTTTKVISSMVNRKEPHVIQLHQDSRIERLSPIPQKVSSIKNTEIRRLSFPTLSTKEQKLTPTHRKVMKLITQPDGTTKLIEEVQPTNITRSSPTTSHPLLLRASSSSPLAKNQRSMTESIVSTSKVNVTQKPQVVVGGASNKIIITSKGSLLTTTSPSVSTNASMRTSTSNIRTGNKIQVQSEIIIPSSRVTSRIIENSPVTTTRKEIIYSSTKTPSTPIHTDSPRSTATPLVAKEKSKSNVIKLSTQQLREAEALGYVEMRGNSKVLTKVGLKEFLPKINPNYKLKRKDSGSCLQASNISESNLSRKKSIDTSIISLDGDESSQKLKITPQNKPIYKAINNDPIVIPDEEVAPSSQVTKDKFVNQSIKLDEKILTTSNTVISLQDSPIKTVVSNTPVINETQTTTISKESPSTTSVISSASVSTPVKENSNLNDQNSQILAVPAENFDGPANAFYLCSVNEDGSFTPMNNEALYLDASNQLVPMLPEVQEKNVEINADELVNNEVTGQSIILNTGDGQQIILDQQSLLAMAASGDVSQLFTQDGQQLILPGSAQEILNAIAASQTELGDQPILIQGDQDILATALANTEVFQQDQLLAGSLGDLNPPVKAHVSETNTVLTQSPIMSTSEQPTKKSNGNIDKTQSELGNKNLDEKLAEIGVAHHQTNVPVSLELPITVTNPAIAPKTTTNPLEINSIYPTTPLISTALVGVLPTSTSTTSILSSEETEEITNIVPMQASEADEQSIQNQELSQIASVTPSLNSEISDEFIPDTPENENHQIPQELEDTNSSEIPLQSNIVSEKHCNDLKNNGTLTENTIETAHDSNGINEHLINNNSEDKDLLSNIDISDIPLPGEPSTAISQQPTSTESLQMDVDES</sequence>
<dbReference type="GO" id="GO:0008270">
    <property type="term" value="F:zinc ion binding"/>
    <property type="evidence" value="ECO:0007669"/>
    <property type="project" value="UniProtKB-KW"/>
</dbReference>
<feature type="compositionally biased region" description="Basic and acidic residues" evidence="3">
    <location>
        <begin position="546"/>
        <end position="566"/>
    </location>
</feature>
<evidence type="ECO:0000256" key="2">
    <source>
        <dbReference type="SAM" id="Coils"/>
    </source>
</evidence>
<evidence type="ECO:0000256" key="1">
    <source>
        <dbReference type="PROSITE-ProRule" id="PRU00042"/>
    </source>
</evidence>
<feature type="compositionally biased region" description="Polar residues" evidence="3">
    <location>
        <begin position="950"/>
        <end position="959"/>
    </location>
</feature>
<dbReference type="Pfam" id="PF00855">
    <property type="entry name" value="PWWP"/>
    <property type="match status" value="1"/>
</dbReference>
<keyword evidence="1" id="KW-0863">Zinc-finger</keyword>
<feature type="region of interest" description="Disordered" evidence="3">
    <location>
        <begin position="758"/>
        <end position="778"/>
    </location>
</feature>
<reference evidence="5" key="1">
    <citation type="submission" date="2018-07" db="EMBL/GenBank/DDBJ databases">
        <authorList>
            <person name="Quirk P.G."/>
            <person name="Krulwich T.A."/>
        </authorList>
    </citation>
    <scope>NUCLEOTIDE SEQUENCE</scope>
</reference>
<dbReference type="InterPro" id="IPR013087">
    <property type="entry name" value="Znf_C2H2_type"/>
</dbReference>
<dbReference type="PROSITE" id="PS50157">
    <property type="entry name" value="ZINC_FINGER_C2H2_2"/>
    <property type="match status" value="1"/>
</dbReference>
<feature type="compositionally biased region" description="Basic and acidic residues" evidence="3">
    <location>
        <begin position="386"/>
        <end position="504"/>
    </location>
</feature>
<feature type="region of interest" description="Disordered" evidence="3">
    <location>
        <begin position="268"/>
        <end position="611"/>
    </location>
</feature>
<feature type="compositionally biased region" description="Low complexity" evidence="3">
    <location>
        <begin position="691"/>
        <end position="704"/>
    </location>
</feature>
<feature type="compositionally biased region" description="Basic residues" evidence="3">
    <location>
        <begin position="270"/>
        <end position="281"/>
    </location>
</feature>
<feature type="compositionally biased region" description="Acidic residues" evidence="3">
    <location>
        <begin position="567"/>
        <end position="580"/>
    </location>
</feature>
<feature type="region of interest" description="Disordered" evidence="3">
    <location>
        <begin position="134"/>
        <end position="161"/>
    </location>
</feature>
<feature type="region of interest" description="Disordered" evidence="3">
    <location>
        <begin position="1629"/>
        <end position="1651"/>
    </location>
</feature>
<dbReference type="InterPro" id="IPR000313">
    <property type="entry name" value="PWWP_dom"/>
</dbReference>
<feature type="compositionally biased region" description="Polar residues" evidence="3">
    <location>
        <begin position="1721"/>
        <end position="1733"/>
    </location>
</feature>
<proteinExistence type="predicted"/>
<feature type="compositionally biased region" description="Basic and acidic residues" evidence="3">
    <location>
        <begin position="593"/>
        <end position="611"/>
    </location>
</feature>
<feature type="compositionally biased region" description="Polar residues" evidence="3">
    <location>
        <begin position="1074"/>
        <end position="1092"/>
    </location>
</feature>
<feature type="region of interest" description="Disordered" evidence="3">
    <location>
        <begin position="1074"/>
        <end position="1093"/>
    </location>
</feature>
<feature type="compositionally biased region" description="Basic and acidic residues" evidence="3">
    <location>
        <begin position="331"/>
        <end position="372"/>
    </location>
</feature>
<feature type="compositionally biased region" description="Basic and acidic residues" evidence="3">
    <location>
        <begin position="290"/>
        <end position="303"/>
    </location>
</feature>
<feature type="compositionally biased region" description="Basic and acidic residues" evidence="3">
    <location>
        <begin position="310"/>
        <end position="321"/>
    </location>
</feature>
<gene>
    <name evidence="5" type="primary">CSON001313</name>
</gene>
<accession>A0A336LHP3</accession>
<evidence type="ECO:0000259" key="4">
    <source>
        <dbReference type="PROSITE" id="PS50157"/>
    </source>
</evidence>
<organism evidence="5">
    <name type="scientific">Culicoides sonorensis</name>
    <name type="common">Biting midge</name>
    <dbReference type="NCBI Taxonomy" id="179676"/>
    <lineage>
        <taxon>Eukaryota</taxon>
        <taxon>Metazoa</taxon>
        <taxon>Ecdysozoa</taxon>
        <taxon>Arthropoda</taxon>
        <taxon>Hexapoda</taxon>
        <taxon>Insecta</taxon>
        <taxon>Pterygota</taxon>
        <taxon>Neoptera</taxon>
        <taxon>Endopterygota</taxon>
        <taxon>Diptera</taxon>
        <taxon>Nematocera</taxon>
        <taxon>Chironomoidea</taxon>
        <taxon>Ceratopogonidae</taxon>
        <taxon>Ceratopogoninae</taxon>
        <taxon>Culicoides</taxon>
        <taxon>Monoculicoides</taxon>
    </lineage>
</organism>
<feature type="coiled-coil region" evidence="2">
    <location>
        <begin position="708"/>
        <end position="745"/>
    </location>
</feature>
<feature type="domain" description="C2H2-type" evidence="4">
    <location>
        <begin position="183"/>
        <end position="210"/>
    </location>
</feature>
<dbReference type="OMA" id="GLYMYRT"/>
<dbReference type="EMBL" id="UFQT01000011">
    <property type="protein sequence ID" value="SSX17544.1"/>
    <property type="molecule type" value="Genomic_DNA"/>
</dbReference>
<evidence type="ECO:0000313" key="5">
    <source>
        <dbReference type="EMBL" id="SSX17544.1"/>
    </source>
</evidence>
<evidence type="ECO:0000256" key="3">
    <source>
        <dbReference type="SAM" id="MobiDB-lite"/>
    </source>
</evidence>
<feature type="region of interest" description="Disordered" evidence="3">
    <location>
        <begin position="950"/>
        <end position="981"/>
    </location>
</feature>
<dbReference type="SUPFAM" id="SSF63748">
    <property type="entry name" value="Tudor/PWWP/MBT"/>
    <property type="match status" value="1"/>
</dbReference>
<dbReference type="Gene3D" id="2.30.30.140">
    <property type="match status" value="1"/>
</dbReference>
<dbReference type="CDD" id="cd05162">
    <property type="entry name" value="PWWP"/>
    <property type="match status" value="1"/>
</dbReference>
<name>A0A336LHP3_CULSO</name>
<feature type="region of interest" description="Disordered" evidence="3">
    <location>
        <begin position="672"/>
        <end position="707"/>
    </location>
</feature>
<keyword evidence="1" id="KW-0479">Metal-binding</keyword>
<keyword evidence="1" id="KW-0862">Zinc</keyword>
<keyword evidence="2" id="KW-0175">Coiled coil</keyword>
<feature type="compositionally biased region" description="Polar residues" evidence="3">
    <location>
        <begin position="675"/>
        <end position="687"/>
    </location>
</feature>
<feature type="region of interest" description="Disordered" evidence="3">
    <location>
        <begin position="1712"/>
        <end position="1740"/>
    </location>
</feature>